<organism evidence="1 2">
    <name type="scientific">Coniochaeta ligniaria NRRL 30616</name>
    <dbReference type="NCBI Taxonomy" id="1408157"/>
    <lineage>
        <taxon>Eukaryota</taxon>
        <taxon>Fungi</taxon>
        <taxon>Dikarya</taxon>
        <taxon>Ascomycota</taxon>
        <taxon>Pezizomycotina</taxon>
        <taxon>Sordariomycetes</taxon>
        <taxon>Sordariomycetidae</taxon>
        <taxon>Coniochaetales</taxon>
        <taxon>Coniochaetaceae</taxon>
        <taxon>Coniochaeta</taxon>
    </lineage>
</organism>
<dbReference type="AlphaFoldDB" id="A0A1J7IE51"/>
<dbReference type="InParanoid" id="A0A1J7IE51"/>
<dbReference type="Proteomes" id="UP000182658">
    <property type="component" value="Unassembled WGS sequence"/>
</dbReference>
<keyword evidence="2" id="KW-1185">Reference proteome</keyword>
<dbReference type="EMBL" id="KV875101">
    <property type="protein sequence ID" value="OIW25975.1"/>
    <property type="molecule type" value="Genomic_DNA"/>
</dbReference>
<sequence>MAVILLGQTLTRAGRAEACLMTRLLPATSACSKSRHLLQTLLFEPIPFLDEKSHDVPSSPSSNGEAFLVLRRPRKQLTAEVSVLPSFLLVSQRSVARQGSLGPFSGLVALVPEPVM</sequence>
<protein>
    <submittedName>
        <fullName evidence="1">Uncharacterized protein</fullName>
    </submittedName>
</protein>
<evidence type="ECO:0000313" key="1">
    <source>
        <dbReference type="EMBL" id="OIW25975.1"/>
    </source>
</evidence>
<gene>
    <name evidence="1" type="ORF">CONLIGDRAFT_513951</name>
</gene>
<reference evidence="1 2" key="1">
    <citation type="submission" date="2016-10" db="EMBL/GenBank/DDBJ databases">
        <title>Draft genome sequence of Coniochaeta ligniaria NRRL30616, a lignocellulolytic fungus for bioabatement of inhibitors in plant biomass hydrolysates.</title>
        <authorList>
            <consortium name="DOE Joint Genome Institute"/>
            <person name="Jimenez D.J."/>
            <person name="Hector R.E."/>
            <person name="Riley R."/>
            <person name="Sun H."/>
            <person name="Grigoriev I.V."/>
            <person name="Van Elsas J.D."/>
            <person name="Nichols N.N."/>
        </authorList>
    </citation>
    <scope>NUCLEOTIDE SEQUENCE [LARGE SCALE GENOMIC DNA]</scope>
    <source>
        <strain evidence="1 2">NRRL 30616</strain>
    </source>
</reference>
<proteinExistence type="predicted"/>
<accession>A0A1J7IE51</accession>
<evidence type="ECO:0000313" key="2">
    <source>
        <dbReference type="Proteomes" id="UP000182658"/>
    </source>
</evidence>
<name>A0A1J7IE51_9PEZI</name>